<dbReference type="HOGENOM" id="CLU_2396818_0_0_9"/>
<evidence type="ECO:0000256" key="2">
    <source>
        <dbReference type="SAM" id="Phobius"/>
    </source>
</evidence>
<keyword evidence="2" id="KW-0812">Transmembrane</keyword>
<feature type="region of interest" description="Disordered" evidence="1">
    <location>
        <begin position="44"/>
        <end position="71"/>
    </location>
</feature>
<dbReference type="Proteomes" id="UP000034189">
    <property type="component" value="Chromosome"/>
</dbReference>
<keyword evidence="2" id="KW-1133">Transmembrane helix</keyword>
<evidence type="ECO:0000256" key="1">
    <source>
        <dbReference type="SAM" id="MobiDB-lite"/>
    </source>
</evidence>
<evidence type="ECO:0000313" key="3">
    <source>
        <dbReference type="EMBL" id="AKG36275.1"/>
    </source>
</evidence>
<feature type="transmembrane region" description="Helical" evidence="2">
    <location>
        <begin position="12"/>
        <end position="34"/>
    </location>
</feature>
<organism evidence="3 4">
    <name type="scientific">Paenibacillus durus ATCC 35681</name>
    <dbReference type="NCBI Taxonomy" id="1333534"/>
    <lineage>
        <taxon>Bacteria</taxon>
        <taxon>Bacillati</taxon>
        <taxon>Bacillota</taxon>
        <taxon>Bacilli</taxon>
        <taxon>Bacillales</taxon>
        <taxon>Paenibacillaceae</taxon>
        <taxon>Paenibacillus</taxon>
    </lineage>
</organism>
<proteinExistence type="predicted"/>
<dbReference type="AlphaFoldDB" id="A0A0F7FCZ4"/>
<reference evidence="3 4" key="2">
    <citation type="journal article" date="2016" name="Genome Announc.">
        <title>Genome Sequence of a Gram-Positive Diazotroph, Paenibacillus durus Type Strain ATCC 35681.</title>
        <authorList>
            <person name="Halim M.A."/>
            <person name="Rahman A.Y."/>
            <person name="Sim K.S."/>
            <person name="Yam H.C."/>
            <person name="Rahim A.A."/>
            <person name="Ghazali A.H."/>
            <person name="Najimudin N."/>
        </authorList>
    </citation>
    <scope>NUCLEOTIDE SEQUENCE [LARGE SCALE GENOMIC DNA]</scope>
    <source>
        <strain evidence="3 4">ATCC 35681</strain>
    </source>
</reference>
<gene>
    <name evidence="3" type="ORF">VK70_18340</name>
</gene>
<protein>
    <submittedName>
        <fullName evidence="3">Uncharacterized protein</fullName>
    </submittedName>
</protein>
<reference evidence="3 4" key="1">
    <citation type="submission" date="2015-03" db="EMBL/GenBank/DDBJ databases">
        <authorList>
            <person name="Abdul Halim M."/>
        </authorList>
    </citation>
    <scope>NUCLEOTIDE SEQUENCE [LARGE SCALE GENOMIC DNA]</scope>
    <source>
        <strain evidence="3 4">ATCC 35681</strain>
    </source>
</reference>
<dbReference type="RefSeq" id="WP_025697361.1">
    <property type="nucleotide sequence ID" value="NZ_ASQQ01000506.1"/>
</dbReference>
<evidence type="ECO:0000313" key="4">
    <source>
        <dbReference type="Proteomes" id="UP000034189"/>
    </source>
</evidence>
<accession>A0A0F7FCZ4</accession>
<dbReference type="EMBL" id="CP011114">
    <property type="protein sequence ID" value="AKG36275.1"/>
    <property type="molecule type" value="Genomic_DNA"/>
</dbReference>
<dbReference type="OrthoDB" id="2641832at2"/>
<feature type="compositionally biased region" description="Polar residues" evidence="1">
    <location>
        <begin position="44"/>
        <end position="58"/>
    </location>
</feature>
<name>A0A0F7FCZ4_PAEDU</name>
<sequence>MNSDSLFADSIAFVFLLFILLTLVTVTLGILRFLQLYAHASSQNHPTHLSSENTNTIPPQDRPVENNESSSLALDYVKRNFFGDTADTLENKA</sequence>
<keyword evidence="2" id="KW-0472">Membrane</keyword>
<dbReference type="PATRIC" id="fig|1333534.5.peg.4051"/>